<proteinExistence type="predicted"/>
<organism evidence="2 3">
    <name type="scientific">Helicobacter apodemus</name>
    <dbReference type="NCBI Taxonomy" id="135569"/>
    <lineage>
        <taxon>Bacteria</taxon>
        <taxon>Pseudomonadati</taxon>
        <taxon>Campylobacterota</taxon>
        <taxon>Epsilonproteobacteria</taxon>
        <taxon>Campylobacterales</taxon>
        <taxon>Helicobacteraceae</taxon>
        <taxon>Helicobacter</taxon>
    </lineage>
</organism>
<gene>
    <name evidence="2" type="ORF">CDV25_03320</name>
</gene>
<dbReference type="NCBIfam" id="TIGR01641">
    <property type="entry name" value="phageSPP1_gp7"/>
    <property type="match status" value="1"/>
</dbReference>
<accession>A0A2U8FD09</accession>
<dbReference type="OrthoDB" id="9813502at2"/>
<name>A0A2U8FD09_9HELI</name>
<dbReference type="AlphaFoldDB" id="A0A2U8FD09"/>
<dbReference type="Pfam" id="PF04233">
    <property type="entry name" value="Phage_Mu_F"/>
    <property type="match status" value="1"/>
</dbReference>
<dbReference type="InterPro" id="IPR006528">
    <property type="entry name" value="Phage_head_morphogenesis_dom"/>
</dbReference>
<dbReference type="Proteomes" id="UP000244890">
    <property type="component" value="Chromosome"/>
</dbReference>
<dbReference type="KEGG" id="had:CDV25_03320"/>
<sequence>MHKSMGQSMVDFSFNLPPEENIKALKAKKPKLSFKYDEVMHEAHLKAFTIAKVTKLDLLSDIQDSLLKAQSEGKSFEVWKKEIKPTLAKKGWLGKVEVINDKTGESKTINVNNTRLKKIYNTNMRTANAQGRAKAQYALEGEIYLRYIALQDGLTRPSHLKMQGITLHRDDPFWKTNYPPNGWNCRCVVRAYSKAECESQGFSISQTPPLPIASVDWSYDKRGLEKDNSLNTILDSKLKKFAKDNNKSVFVESLQATKEDISQVRKNYAAIKTLKQKALKGKADKEFIPIAKTTQTLQNLLHTKAKEIYLSGWTLKTHTHHTNVAEFDYSLLPFLIRDTNVYKVKESKENHIVYFSKFGSYYKAVFKVTQNKEEVFLVSLSKGNKKI</sequence>
<feature type="domain" description="Phage head morphogenesis" evidence="1">
    <location>
        <begin position="61"/>
        <end position="189"/>
    </location>
</feature>
<dbReference type="EMBL" id="CP021886">
    <property type="protein sequence ID" value="AWI33898.1"/>
    <property type="molecule type" value="Genomic_DNA"/>
</dbReference>
<reference evidence="2 3" key="1">
    <citation type="submission" date="2017-06" db="EMBL/GenBank/DDBJ databases">
        <title>Complete genome of Helicobacter apodemus.</title>
        <authorList>
            <person name="Cho S."/>
        </authorList>
    </citation>
    <scope>NUCLEOTIDE SEQUENCE [LARGE SCALE GENOMIC DNA]</scope>
    <source>
        <strain evidence="3">SNUVETPUB-15-01</strain>
    </source>
</reference>
<evidence type="ECO:0000313" key="3">
    <source>
        <dbReference type="Proteomes" id="UP000244890"/>
    </source>
</evidence>
<protein>
    <recommendedName>
        <fullName evidence="1">Phage head morphogenesis domain-containing protein</fullName>
    </recommendedName>
</protein>
<evidence type="ECO:0000259" key="1">
    <source>
        <dbReference type="Pfam" id="PF04233"/>
    </source>
</evidence>
<evidence type="ECO:0000313" key="2">
    <source>
        <dbReference type="EMBL" id="AWI33898.1"/>
    </source>
</evidence>